<gene>
    <name evidence="2" type="ORF">HK415_06885</name>
</gene>
<protein>
    <submittedName>
        <fullName evidence="2">Uncharacterized protein</fullName>
    </submittedName>
</protein>
<proteinExistence type="predicted"/>
<keyword evidence="3" id="KW-1185">Reference proteome</keyword>
<evidence type="ECO:0000256" key="1">
    <source>
        <dbReference type="SAM" id="MobiDB-lite"/>
    </source>
</evidence>
<organism evidence="2 3">
    <name type="scientific">Ramlibacter montanisoli</name>
    <dbReference type="NCBI Taxonomy" id="2732512"/>
    <lineage>
        <taxon>Bacteria</taxon>
        <taxon>Pseudomonadati</taxon>
        <taxon>Pseudomonadota</taxon>
        <taxon>Betaproteobacteria</taxon>
        <taxon>Burkholderiales</taxon>
        <taxon>Comamonadaceae</taxon>
        <taxon>Ramlibacter</taxon>
    </lineage>
</organism>
<evidence type="ECO:0000313" key="2">
    <source>
        <dbReference type="EMBL" id="NNU42950.1"/>
    </source>
</evidence>
<name>A0A849K5T1_9BURK</name>
<evidence type="ECO:0000313" key="3">
    <source>
        <dbReference type="Proteomes" id="UP000552954"/>
    </source>
</evidence>
<feature type="compositionally biased region" description="Basic and acidic residues" evidence="1">
    <location>
        <begin position="50"/>
        <end position="60"/>
    </location>
</feature>
<dbReference type="EMBL" id="JABFCS010000001">
    <property type="protein sequence ID" value="NNU42950.1"/>
    <property type="molecule type" value="Genomic_DNA"/>
</dbReference>
<accession>A0A849K5T1</accession>
<reference evidence="2 3" key="2">
    <citation type="submission" date="2020-06" db="EMBL/GenBank/DDBJ databases">
        <title>Ramlibacter rhizophilus sp. nov., isolated from rhizosphere soil of national flower Mugunghwa from South Korea.</title>
        <authorList>
            <person name="Zheng-Fei Y."/>
            <person name="Huan T."/>
        </authorList>
    </citation>
    <scope>NUCLEOTIDE SEQUENCE [LARGE SCALE GENOMIC DNA]</scope>
    <source>
        <strain evidence="2 3">B156</strain>
    </source>
</reference>
<dbReference type="AlphaFoldDB" id="A0A849K5T1"/>
<comment type="caution">
    <text evidence="2">The sequence shown here is derived from an EMBL/GenBank/DDBJ whole genome shotgun (WGS) entry which is preliminary data.</text>
</comment>
<feature type="region of interest" description="Disordered" evidence="1">
    <location>
        <begin position="1"/>
        <end position="60"/>
    </location>
</feature>
<reference evidence="2 3" key="1">
    <citation type="submission" date="2020-05" db="EMBL/GenBank/DDBJ databases">
        <authorList>
            <person name="Khan S.A."/>
            <person name="Jeon C.O."/>
            <person name="Chun B.H."/>
        </authorList>
    </citation>
    <scope>NUCLEOTIDE SEQUENCE [LARGE SCALE GENOMIC DNA]</scope>
    <source>
        <strain evidence="2 3">B156</strain>
    </source>
</reference>
<dbReference type="RefSeq" id="WP_171557616.1">
    <property type="nucleotide sequence ID" value="NZ_JABFCS010000001.1"/>
</dbReference>
<sequence>MSTDTSIGPDADQGGNDDPGNADGCGNKTLGDKATQQPPAGAEQPDEQSEATRGRQARDH</sequence>
<dbReference type="Proteomes" id="UP000552954">
    <property type="component" value="Unassembled WGS sequence"/>
</dbReference>